<keyword evidence="31 33" id="KW-1160">Virus entry into host cell</keyword>
<feature type="topological domain" description="Cytoplasmic" evidence="33">
    <location>
        <begin position="717"/>
        <end position="867"/>
    </location>
</feature>
<comment type="subcellular location">
    <molecule>Surface protein gp120</molecule>
    <subcellularLocation>
        <location evidence="33">Virion membrane</location>
        <topology evidence="33">Peripheral membrane protein</topology>
    </subcellularLocation>
    <subcellularLocation>
        <location evidence="33">Host cell membrane</location>
        <topology evidence="33">Peripheral membrane protein</topology>
    </subcellularLocation>
    <subcellularLocation>
        <location evidence="33">Host endosome membrane</location>
        <topology evidence="33">Single-pass type I membrane protein</topology>
    </subcellularLocation>
    <text evidence="33">The surface protein is not anchored to the viral envelope, but associates with the extravirion surface through its binding to TM. It is probably concentrated at the site of budding and incorporated into the virions possibly by contacts between the cytoplasmic tail of Env and the N-terminus of Gag.</text>
</comment>
<organism evidence="38">
    <name type="scientific">Human immunodeficiency virus type 1</name>
    <name type="common">HIV-1</name>
    <dbReference type="NCBI Taxonomy" id="11676"/>
    <lineage>
        <taxon>Viruses</taxon>
        <taxon>Riboviria</taxon>
        <taxon>Pararnavirae</taxon>
        <taxon>Artverviricota</taxon>
        <taxon>Revtraviricetes</taxon>
        <taxon>Ortervirales</taxon>
        <taxon>Retroviridae</taxon>
        <taxon>Orthoretrovirinae</taxon>
        <taxon>Lentivirus</taxon>
        <taxon>Lentivirus humimdef1</taxon>
    </lineage>
</organism>
<dbReference type="SUPFAM" id="SSF58069">
    <property type="entry name" value="Virus ectodomain"/>
    <property type="match status" value="1"/>
</dbReference>
<evidence type="ECO:0000256" key="34">
    <source>
        <dbReference type="RuleBase" id="RU363095"/>
    </source>
</evidence>
<feature type="transmembrane region" description="Helical" evidence="34">
    <location>
        <begin position="689"/>
        <end position="710"/>
    </location>
</feature>
<keyword evidence="15 33" id="KW-0053">Apoptosis</keyword>
<protein>
    <recommendedName>
        <fullName evidence="33">Envelope glycoprotein gp160</fullName>
    </recommendedName>
    <alternativeName>
        <fullName evidence="33">Env polyprotein</fullName>
    </alternativeName>
    <component>
        <recommendedName>
            <fullName evidence="33">Surface protein gp120</fullName>
            <shortName evidence="33">SU</shortName>
        </recommendedName>
        <alternativeName>
            <fullName evidence="33">Glycoprotein 120</fullName>
            <shortName evidence="33">gp120</shortName>
        </alternativeName>
    </component>
    <component>
        <recommendedName>
            <fullName evidence="33">Transmembrane protein gp41</fullName>
            <shortName evidence="33">TM</shortName>
        </recommendedName>
        <alternativeName>
            <fullName evidence="33">Glycoprotein 41</fullName>
            <shortName evidence="33">gp41</shortName>
        </alternativeName>
    </component>
</protein>
<evidence type="ECO:0000256" key="23">
    <source>
        <dbReference type="ARBA" id="ARBA00023046"/>
    </source>
</evidence>
<evidence type="ECO:0000256" key="7">
    <source>
        <dbReference type="ARBA" id="ARBA00022506"/>
    </source>
</evidence>
<feature type="region of interest" description="CD4-binding loop" evidence="33">
    <location>
        <begin position="375"/>
        <end position="385"/>
    </location>
</feature>
<comment type="PTM">
    <text evidence="33">Palmitoylation of the transmembrane protein and of Env polyprotein (prior to its proteolytic cleavage) is essential for their association with host cell membrane lipid rafts. Palmitoylation is therefore required for envelope trafficking to classical lipid rafts, but not for viral replication.</text>
</comment>
<evidence type="ECO:0000313" key="38">
    <source>
        <dbReference type="EMBL" id="AFH01321.1"/>
    </source>
</evidence>
<evidence type="ECO:0000256" key="11">
    <source>
        <dbReference type="ARBA" id="ARBA00022581"/>
    </source>
</evidence>
<keyword evidence="21 33" id="KW-1164">Virus endocytosis by host</keyword>
<comment type="domain">
    <text evidence="33">The membrane proximal external region (MPER) present in gp41 is a tryptophan-rich region recognized by the antibodies 2F5, Z13, and 4E10. MPER seems to play a role in fusion.</text>
</comment>
<evidence type="ECO:0000256" key="5">
    <source>
        <dbReference type="ARBA" id="ARBA00004578"/>
    </source>
</evidence>
<comment type="PTM">
    <text evidence="33">Specific enzymatic cleavages in vivo yield mature proteins. Envelope glycoproteins are synthesized as a inactive precursor that is heavily N-glycosylated and processed likely by host cell furin in the Golgi to yield the mature SU and TM proteins. The cleavage site between SU and TM requires the minimal sequence [KR]-X-[KR]-R. About 2 of the 9 disulfide bonds of gp41 are reduced by P4HB/PDI, following binding to CD4 receptor.</text>
</comment>
<comment type="subcellular location">
    <subcellularLocation>
        <location evidence="3">Host cell membrane</location>
        <topology evidence="3">Peripheral membrane protein</topology>
    </subcellularLocation>
    <subcellularLocation>
        <location evidence="1">Host cell membrane</location>
        <topology evidence="1">Single-pass type I membrane protein</topology>
    </subcellularLocation>
    <subcellularLocation>
        <location evidence="2">Host endosome membrane</location>
        <topology evidence="2">Peripheral membrane protein</topology>
    </subcellularLocation>
    <subcellularLocation>
        <location evidence="5">Host endosome membrane</location>
        <topology evidence="5">Single-pass type I membrane protein</topology>
    </subcellularLocation>
    <subcellularLocation>
        <location evidence="6">Virion membrane</location>
        <topology evidence="6">Peripheral membrane protein</topology>
    </subcellularLocation>
    <subcellularLocation>
        <location evidence="4">Virion membrane</location>
        <topology evidence="4">Single-pass type I membrane protein</topology>
    </subcellularLocation>
</comment>
<organismHost>
    <name type="scientific">Homo sapiens</name>
    <name type="common">Human</name>
    <dbReference type="NCBI Taxonomy" id="9606"/>
</organismHost>
<proteinExistence type="inferred from homology"/>
<keyword evidence="22 33" id="KW-1133">Transmembrane helix</keyword>
<feature type="region of interest" description="V4" evidence="33">
    <location>
        <begin position="396"/>
        <end position="429"/>
    </location>
</feature>
<evidence type="ECO:0000256" key="35">
    <source>
        <dbReference type="SAM" id="MobiDB-lite"/>
    </source>
</evidence>
<keyword evidence="30 33" id="KW-0449">Lipoprotein</keyword>
<evidence type="ECO:0000256" key="28">
    <source>
        <dbReference type="ARBA" id="ARBA00023180"/>
    </source>
</evidence>
<comment type="miscellaneous">
    <text evidence="33">HIV-1 lineages are divided in three main groups, M (for Major), O (for Outlier), and N (for New, or Non-M, Non-O). The vast majority of strains found worldwide belong to the group M. Group O seems to be endemic to and largely confined to Cameroon and neighboring countries in West Central Africa, where these viruses represent a small minority of HIV-1 strains. The group N is represented by a limited number of isolates from Cameroonian persons. The group M is further subdivided in 9 clades or subtypes (A to D, F to H, J and K).</text>
</comment>
<feature type="short sequence motif" description="Di-leucine internalization motif" evidence="33">
    <location>
        <begin position="866"/>
        <end position="867"/>
    </location>
</feature>
<gene>
    <name evidence="33 38" type="primary">env</name>
</gene>
<evidence type="ECO:0000256" key="2">
    <source>
        <dbReference type="ARBA" id="ARBA00004433"/>
    </source>
</evidence>
<evidence type="ECO:0000256" key="14">
    <source>
        <dbReference type="ARBA" id="ARBA00022692"/>
    </source>
</evidence>
<evidence type="ECO:0000256" key="17">
    <source>
        <dbReference type="ARBA" id="ARBA00022804"/>
    </source>
</evidence>
<keyword evidence="12 33" id="KW-1162">Viral penetration into host cytoplasm</keyword>
<sequence length="867" mass="97980">MRVTGIRKNCQHWWKEGILLLGMLMICSAAEDLWVTVYYGVPVWKEATTTLFCASDAKAYKTEMHNVWATHACVPTDPNPQEVILENVTENFNMWKNNMVTQMHEDIISLWDQSLKPCVKLTPLCVTLNCTNLTNLNGTNSRKDTKSNNTTVTNEEEEKLAIEEMRNCSFNITTSVKDKIQKNYALFYSLDIVPIKDNNDNSSYRLINCNTSIITQACPKVSFEPIPIHYCAPAGFAILKCNDKKFNGSGPCTNVSTVQCTHGIKPVVSTQLLLNGSLAEEEVIIRSENLTDNAKIIIVQLNQSVEINCTRPSNNTRKGIHIGPGRAFYATGEITGDIRQAHCNISKASWDKTIKQVVIKLREQFKNKTIIFNQSSGGDPEIVTHSFNCGGEFFHCNTTKLFNSTWYSPENSTQLSNNDTANGTITLQCRIKQIINTWQEVGKAMYAPPIRGQIRCSSNITGLLLTRDGGNTNATNETFRPGGGDMRDNWRSELYKYKVVKIEPLGVAPTTARRRVVQREKRGVGLGALFLGFLGAAGSTMGAASATLTVQARQLLSGIVQQQNNLLRAIEAQQHLLQLTVWGIKQLQARVLAVERYLKDQQLLGIWGCAGKLICTTNVPWNRTWSNKSQSEIWNNMTWMQWEKEIDNYTDLIYTLIEQSQNQQEKNEQELLALDKWASLWSWFDITNWLWYIRIFIMIVGGLIGLRIIFTVPSVVNRVRQGYSPLSFQTHFPAPRGPDRPGGIGEEGGERDRDRSEPLVNGFLALIWVDLRSLCLFSYHRLRDLLLIVTRIVELLGRRGWEALKYCWNLLQYWSQEIKNSAISLLNATAIAVAEGTDRIIEIVQRGVRAVLHIPRRIRQGLEIALL</sequence>
<evidence type="ECO:0000256" key="27">
    <source>
        <dbReference type="ARBA" id="ARBA00023157"/>
    </source>
</evidence>
<dbReference type="FunFam" id="1.10.287.210:FF:000001">
    <property type="entry name" value="Envelope glycoprotein gp160"/>
    <property type="match status" value="1"/>
</dbReference>
<evidence type="ECO:0000256" key="32">
    <source>
        <dbReference type="ARBA" id="ARBA00062028"/>
    </source>
</evidence>
<evidence type="ECO:0000256" key="3">
    <source>
        <dbReference type="ARBA" id="ARBA00004505"/>
    </source>
</evidence>
<comment type="function">
    <text evidence="33">Surface protein gp120: Attaches the virus to the host lymphoid cell by binding to the primary receptor CD4. This interaction induces a structural rearrangement creating a high affinity binding site for a chemokine coreceptor like CXCR4 and/or CCR5. Acts as a ligand for CD209/DC-SIGN and CLEC4M/DC-SIGNR, which are respectively found on dendritic cells (DCs), and on endothelial cells of liver sinusoids and lymph node sinuses. These interactions allow capture of viral particles at mucosal surfaces by these cells and subsequent transmission to permissive cells. HIV subverts the migration properties of dendritic cells to gain access to CD4+ T-cells in lymph nodes. Virus transmission to permissive T-cells occurs either in trans (without DCs infection, through viral capture and transmission), or in cis (following DCs productive infection, through the usual CD4-gp120 interaction), thereby inducing a robust infection. In trans infection, bound virions remain infectious over days and it is proposed that they are not degraded, but protected in non-lysosomal acidic organelles within the DCs close to the cell membrane thus contributing to the viral infectious potential during DCs' migration from the periphery to the lymphoid tissues. On arrival at lymphoid tissues, intact virions recycle back to DCs' cell surface allowing virus transmission to CD4+ T-cells.</text>
</comment>
<feature type="lipid moiety-binding region" description="S-palmitoyl cysteine; by host" evidence="33">
    <location>
        <position position="775"/>
    </location>
</feature>
<evidence type="ECO:0000256" key="20">
    <source>
        <dbReference type="ARBA" id="ARBA00022879"/>
    </source>
</evidence>
<evidence type="ECO:0000256" key="6">
    <source>
        <dbReference type="ARBA" id="ARBA00004650"/>
    </source>
</evidence>
<evidence type="ECO:0000256" key="12">
    <source>
        <dbReference type="ARBA" id="ARBA00022595"/>
    </source>
</evidence>
<dbReference type="GO" id="GO:1903908">
    <property type="term" value="P:positive regulation of plasma membrane raft polarization"/>
    <property type="evidence" value="ECO:0007669"/>
    <property type="project" value="UniProtKB-UniRule"/>
</dbReference>
<dbReference type="Pfam" id="PF00517">
    <property type="entry name" value="GP41"/>
    <property type="match status" value="1"/>
</dbReference>
<evidence type="ECO:0000256" key="10">
    <source>
        <dbReference type="ARBA" id="ARBA00022570"/>
    </source>
</evidence>
<dbReference type="FunFam" id="2.170.40.20:FF:000001">
    <property type="entry name" value="Envelope glycoprotein gp160"/>
    <property type="match status" value="1"/>
</dbReference>
<comment type="caution">
    <text evidence="33 34">Lacks conserved residue(s) required for the propagation of feature annotation.</text>
</comment>
<comment type="domain">
    <text evidence="33">The YXXL motif is involved in determining the exact site of viral release at the surface of infected mononuclear cells and promotes endocytosis. YXXL and di-leucine endocytosis motifs interact directly or indirectly with the clathrin adapter complexes, opperate independently, and their activities are not additive.</text>
</comment>
<evidence type="ECO:0000256" key="16">
    <source>
        <dbReference type="ARBA" id="ARBA00022729"/>
    </source>
</evidence>
<dbReference type="InterPro" id="IPR036377">
    <property type="entry name" value="Gp120_core_sf"/>
</dbReference>
<evidence type="ECO:0000256" key="8">
    <source>
        <dbReference type="ARBA" id="ARBA00022510"/>
    </source>
</evidence>
<keyword evidence="26 33" id="KW-0564">Palmitate</keyword>
<dbReference type="FunFam" id="2.170.40.20:FF:000003">
    <property type="entry name" value="Envelope glycoprotein gp160"/>
    <property type="match status" value="1"/>
</dbReference>
<keyword evidence="17 33" id="KW-1161">Viral attachment to host cell</keyword>
<evidence type="ECO:0000256" key="24">
    <source>
        <dbReference type="ARBA" id="ARBA00023054"/>
    </source>
</evidence>
<evidence type="ECO:0000256" key="31">
    <source>
        <dbReference type="ARBA" id="ARBA00023296"/>
    </source>
</evidence>
<feature type="site" description="Cleavage; by host furin" evidence="33">
    <location>
        <begin position="522"/>
        <end position="523"/>
    </location>
</feature>
<evidence type="ECO:0000256" key="26">
    <source>
        <dbReference type="ARBA" id="ARBA00023139"/>
    </source>
</evidence>
<evidence type="ECO:0000256" key="15">
    <source>
        <dbReference type="ARBA" id="ARBA00022703"/>
    </source>
</evidence>
<dbReference type="InterPro" id="IPR000328">
    <property type="entry name" value="GP41-like"/>
</dbReference>
<comment type="domain">
    <text evidence="33">Some of the most genetically diverse regions of the viral genome are present in Env. They are called variable regions 1 through 5 (V1 through V5). Coreceptor usage of gp120 is determined mainly by the primary structure of the third variable region (V3) in the outer domain of gp120. The sequence of V3 determines which coreceptor, CCR5 and/or CXCR4 (corresponding to R5/macrophage, X4/T cell and R5X4/T cell and macrophage tropism), is used to trigger the fusion potential of the Env complex, and hence which cells the virus can infect. Binding to CCR5 involves a region adjacent in addition to V3.</text>
</comment>
<comment type="miscellaneous">
    <text evidence="33">Inhibitors targeting HIV-1 viral envelope proteins are used as antiretroviral drugs. Attachment of virions to the cell surface via non-specific interactions and CD4 binding can be blocked by inhibitors that include cyanovirin-N, cyclotriazadisulfonamide analogs, PRO 2000, TNX 355 and PRO 542. In addition, BMS 806 can block CD4-induced conformational changes. Env interactions with the coreceptor molecules can be targeted by CCR5 antagonists including SCH-D, maraviroc (UK 427857) and aplaviroc (GW 873140), and the CXCR4 antagonist AMD 070. Fusion of viral and cellular membranes can be inhibited by peptides such as enfuvirtide and tifuvirtide (T 1249). Resistance to inhibitors associated with mutations in Env are observed. Most of the time, single mutations confer only a modest reduction in drug susceptibility. Combination of several mutations is usually required to develop a high-level drug resistance.</text>
</comment>
<dbReference type="CDD" id="cd09909">
    <property type="entry name" value="HIV-1-like_HR1-HR2"/>
    <property type="match status" value="1"/>
</dbReference>
<feature type="transmembrane region" description="Helical" evidence="34">
    <location>
        <begin position="523"/>
        <end position="546"/>
    </location>
</feature>
<comment type="domain">
    <text evidence="33 34">The 17 amino acids long immunosuppressive region is present in many retroviral envelope proteins. Synthetic peptides derived from this relatively conserved sequence inhibit immune function in vitro and in vivo.</text>
</comment>
<dbReference type="SUPFAM" id="SSF56502">
    <property type="entry name" value="gp120 core"/>
    <property type="match status" value="2"/>
</dbReference>
<comment type="domain">
    <text evidence="33">The CD4-binding region is targeted by the antibody b12.</text>
</comment>
<comment type="function">
    <text evidence="33">Envelope glycoprotein gp160: Oligomerizes in the host endoplasmic reticulum into predominantly trimers. In a second time, gp160 transits in the host Golgi, where glycosylation is completed. The precursor is then proteolytically cleaved in the trans-Golgi and thereby activated by cellular furin or furin-like proteases to produce gp120 and gp41.</text>
</comment>
<comment type="similarity">
    <text evidence="33">Belongs to the HIV-1 env protein family.</text>
</comment>
<feature type="short sequence motif" description="YXXL motif; contains endocytosis signal" evidence="33">
    <location>
        <begin position="723"/>
        <end position="726"/>
    </location>
</feature>
<feature type="region of interest" description="Fusion peptide" evidence="33">
    <location>
        <begin position="523"/>
        <end position="543"/>
    </location>
</feature>
<comment type="subunit">
    <text evidence="33">The mature envelope protein (Env) consists of a homotrimer of non-covalently associated gp120-gp41 heterodimers. The resulting complex protrudes from the virus surface as a spike. There seems to be as few as 10 spikes on the average virion. Surface protein gp120 interacts with host CD4, CCR5 and CXCR4. Gp120 also interacts with the C-type lectins CD209/DC-SIGN and CLEC4M/DC-SIGNR (collectively referred to as DC-SIGN(R)). Gp120 and gp41 interact with GalCer. Gp120 interacts with host ITGA4/ITGB7 complex; on CD4+ T-cells, this interaction results in rapid activation of integrin ITGAL/LFA-1, which facilitates efficient cell-to-cell spreading of HIV-1. Gp120 interacts with cell-associated heparan sulfate; this interaction increases virus infectivity on permissive cells and may be involved in infection of CD4- cells.</text>
</comment>
<dbReference type="InterPro" id="IPR000777">
    <property type="entry name" value="HIV1_Gp120"/>
</dbReference>
<feature type="domain" description="Retroviral envelope protein GP41-like" evidence="37">
    <location>
        <begin position="541"/>
        <end position="730"/>
    </location>
</feature>
<comment type="PTM">
    <text evidence="33">Highly glycosylated by host. The high number of glycan on the protein is reffered to as 'glycan shield' because it contributes to hide protein sequence from adaptive immune system.</text>
</comment>
<dbReference type="GO" id="GO:0019062">
    <property type="term" value="P:virion attachment to host cell"/>
    <property type="evidence" value="ECO:0007669"/>
    <property type="project" value="UniProtKB-UniRule"/>
</dbReference>
<comment type="subcellular location">
    <molecule>Transmembrane protein gp41</molecule>
    <subcellularLocation>
        <location evidence="33">Virion membrane</location>
        <topology evidence="33">Single-pass type I membrane protein</topology>
    </subcellularLocation>
    <subcellularLocation>
        <location evidence="33">Host cell membrane</location>
        <topology evidence="33">Single-pass type I membrane protein</topology>
    </subcellularLocation>
    <subcellularLocation>
        <location evidence="33">Host endosome membrane</location>
        <topology evidence="33">Single-pass type I membrane protein</topology>
    </subcellularLocation>
    <text evidence="33">It is probably concentrated at the site of budding and incorporated into the virions possibly by contacts between the cytoplasmic tail of Env and the N-terminus of Gag.</text>
</comment>
<feature type="disulfide bond" evidence="33">
    <location>
        <begin position="609"/>
        <end position="615"/>
    </location>
</feature>
<evidence type="ECO:0000256" key="21">
    <source>
        <dbReference type="ARBA" id="ARBA00022890"/>
    </source>
</evidence>
<dbReference type="GO" id="GO:0055036">
    <property type="term" value="C:virion membrane"/>
    <property type="evidence" value="ECO:0007669"/>
    <property type="project" value="UniProtKB-SubCell"/>
</dbReference>
<feature type="region of interest" description="Disordered" evidence="35">
    <location>
        <begin position="729"/>
        <end position="755"/>
    </location>
</feature>
<evidence type="ECO:0000256" key="25">
    <source>
        <dbReference type="ARBA" id="ARBA00023136"/>
    </source>
</evidence>
<dbReference type="HAMAP" id="MF_04083">
    <property type="entry name" value="HIV_ENV"/>
    <property type="match status" value="1"/>
</dbReference>
<dbReference type="GO" id="GO:0075512">
    <property type="term" value="P:clathrin-dependent endocytosis of virus by host cell"/>
    <property type="evidence" value="ECO:0007669"/>
    <property type="project" value="UniProtKB-UniRule"/>
</dbReference>
<keyword evidence="16 33" id="KW-0732">Signal</keyword>
<feature type="disulfide bond" evidence="33">
    <location>
        <begin position="396"/>
        <end position="429"/>
    </location>
</feature>
<evidence type="ECO:0000256" key="4">
    <source>
        <dbReference type="ARBA" id="ARBA00004563"/>
    </source>
</evidence>
<evidence type="ECO:0000256" key="29">
    <source>
        <dbReference type="ARBA" id="ARBA00023280"/>
    </source>
</evidence>
<evidence type="ECO:0000256" key="18">
    <source>
        <dbReference type="ARBA" id="ARBA00022844"/>
    </source>
</evidence>
<dbReference type="GO" id="GO:0005198">
    <property type="term" value="F:structural molecule activity"/>
    <property type="evidence" value="ECO:0007669"/>
    <property type="project" value="UniProtKB-UniRule"/>
</dbReference>
<evidence type="ECO:0000256" key="19">
    <source>
        <dbReference type="ARBA" id="ARBA00022870"/>
    </source>
</evidence>
<name>H9XQ10_HV1</name>
<feature type="chain" id="PRO_5023474329" description="Transmembrane protein gp41" evidence="33">
    <location>
        <begin position="523"/>
        <end position="867"/>
    </location>
</feature>
<keyword evidence="14 33" id="KW-0812">Transmembrane</keyword>
<dbReference type="GO" id="GO:0044175">
    <property type="term" value="C:host cell endosome membrane"/>
    <property type="evidence" value="ECO:0007669"/>
    <property type="project" value="UniProtKB-SubCell"/>
</dbReference>
<dbReference type="Gene3D" id="2.170.40.20">
    <property type="entry name" value="Human immunodeficiency virus 1, Gp160, envelope glycoprotein"/>
    <property type="match status" value="2"/>
</dbReference>
<feature type="region of interest" description="Immunosuppression" evidence="33">
    <location>
        <begin position="585"/>
        <end position="603"/>
    </location>
</feature>
<feature type="region of interest" description="V5" evidence="33">
    <location>
        <begin position="472"/>
        <end position="482"/>
    </location>
</feature>
<feature type="domain" description="Human immunodeficiency virus 1 envelope glycoprotein Gp120" evidence="36">
    <location>
        <begin position="33"/>
        <end position="522"/>
    </location>
</feature>
<dbReference type="Gene3D" id="1.20.5.490">
    <property type="entry name" value="Single helix bin"/>
    <property type="match status" value="1"/>
</dbReference>
<evidence type="ECO:0000259" key="36">
    <source>
        <dbReference type="Pfam" id="PF00516"/>
    </source>
</evidence>
<keyword evidence="10 33" id="KW-1165">Clathrin-mediated endocytosis of virus by host</keyword>
<dbReference type="GO" id="GO:0019031">
    <property type="term" value="C:viral envelope"/>
    <property type="evidence" value="ECO:0007669"/>
    <property type="project" value="UniProtKB-KW"/>
</dbReference>
<dbReference type="GO" id="GO:0019064">
    <property type="term" value="P:fusion of virus membrane with host plasma membrane"/>
    <property type="evidence" value="ECO:0007669"/>
    <property type="project" value="UniProtKB-UniRule"/>
</dbReference>
<feature type="chain" id="PRO_5023474330" description="Envelope glycoprotein gp160" evidence="33">
    <location>
        <begin position="32"/>
        <end position="867"/>
    </location>
</feature>
<keyword evidence="13 33" id="KW-0165">Cleavage on pair of basic residues</keyword>
<dbReference type="GO" id="GO:0039654">
    <property type="term" value="P:fusion of virus membrane with host endosome membrane"/>
    <property type="evidence" value="ECO:0007669"/>
    <property type="project" value="UniProtKB-UniRule"/>
</dbReference>
<accession>H9XQ10</accession>
<keyword evidence="24 33" id="KW-0175">Coiled coil</keyword>
<keyword evidence="23 33" id="KW-1039">Host endosome</keyword>
<dbReference type="GO" id="GO:0052031">
    <property type="term" value="P:symbiont-mediated perturbation of host defense response"/>
    <property type="evidence" value="ECO:0007669"/>
    <property type="project" value="UniProtKB-UniRule"/>
</dbReference>
<feature type="disulfide bond" evidence="33">
    <location>
        <begin position="389"/>
        <end position="456"/>
    </location>
</feature>
<keyword evidence="28 33" id="KW-0325">Glycoprotein</keyword>
<dbReference type="GO" id="GO:0016020">
    <property type="term" value="C:membrane"/>
    <property type="evidence" value="ECO:0007669"/>
    <property type="project" value="UniProtKB-UniRule"/>
</dbReference>
<reference evidence="38" key="1">
    <citation type="journal article" date="2012" name="J. Virol.">
        <title>Sequences in Glycoprotein gp41, the CD4 Binding Site, and the V2 Domain Regulate Sensitivity and Resistance of HIV-1 to Broadly Neutralizing Antibodies.</title>
        <authorList>
            <person name="O'Rourke S.M."/>
            <person name="Schweighardt B."/>
            <person name="Phung P."/>
            <person name="Mesa K.A."/>
            <person name="Vollrath A.L."/>
            <person name="Tatsuno G.P."/>
            <person name="To B."/>
            <person name="Sinangil F."/>
            <person name="Limoli K."/>
            <person name="Wrin T."/>
            <person name="Berman P.W."/>
        </authorList>
    </citation>
    <scope>NUCLEOTIDE SEQUENCE</scope>
    <source>
        <strain evidence="38">172297_028</strain>
    </source>
</reference>
<dbReference type="Gene3D" id="1.10.287.210">
    <property type="match status" value="1"/>
</dbReference>
<keyword evidence="19 33" id="KW-1043">Host membrane</keyword>
<evidence type="ECO:0000256" key="22">
    <source>
        <dbReference type="ARBA" id="ARBA00022989"/>
    </source>
</evidence>
<feature type="disulfide bond" evidence="33">
    <location>
        <begin position="231"/>
        <end position="260"/>
    </location>
</feature>
<dbReference type="Pfam" id="PF00516">
    <property type="entry name" value="GP120"/>
    <property type="match status" value="1"/>
</dbReference>
<comment type="function">
    <text evidence="33">Transmembrane protein gp41: Acts as a class I viral fusion protein. Under the current model, the protein has at least 3 conformational states: pre-fusion native state, pre-hairpin intermediate state, and post-fusion hairpin state. During fusion of viral and target intracellular membranes, the coiled coil regions (heptad repeats) assume a trimer-of-hairpins structure, positioning the fusion peptide in close proximity to the C-terminal region of the ectodomain. The formation of this structure appears to drive apposition and subsequent fusion of viral and target cell membranes. Complete fusion occurs in host cell endosomes and is dynamin-dependent, however some lipid transfer might occur at the plasma membrane. The virus undergoes clathrin-dependent internalization long before endosomal fusion, thus minimizing the surface exposure of conserved viral epitopes during fusion and reducing the efficacy of inhibitors targeting these epitopes. Membranes fusion leads to delivery of the nucleocapsid into the cytoplasm.</text>
</comment>
<evidence type="ECO:0000256" key="30">
    <source>
        <dbReference type="ARBA" id="ARBA00023288"/>
    </source>
</evidence>
<feature type="disulfide bond" evidence="33">
    <location>
        <begin position="241"/>
        <end position="252"/>
    </location>
</feature>
<evidence type="ECO:0000259" key="37">
    <source>
        <dbReference type="Pfam" id="PF00517"/>
    </source>
</evidence>
<keyword evidence="18 33" id="KW-0946">Virion</keyword>
<evidence type="ECO:0000256" key="1">
    <source>
        <dbReference type="ARBA" id="ARBA00004402"/>
    </source>
</evidence>
<evidence type="ECO:0000256" key="13">
    <source>
        <dbReference type="ARBA" id="ARBA00022685"/>
    </source>
</evidence>
<keyword evidence="11 33" id="KW-0945">Host-virus interaction</keyword>
<feature type="coiled-coil region" evidence="33">
    <location>
        <begin position="644"/>
        <end position="678"/>
    </location>
</feature>
<feature type="region of interest" description="MPER; binding to GalCer" evidence="33">
    <location>
        <begin position="673"/>
        <end position="694"/>
    </location>
</feature>
<keyword evidence="27 33" id="KW-1015">Disulfide bond</keyword>
<dbReference type="GO" id="GO:1903911">
    <property type="term" value="P:positive regulation of receptor clustering"/>
    <property type="evidence" value="ECO:0007669"/>
    <property type="project" value="UniProtKB-UniRule"/>
</dbReference>
<dbReference type="GO" id="GO:0020002">
    <property type="term" value="C:host cell plasma membrane"/>
    <property type="evidence" value="ECO:0007669"/>
    <property type="project" value="UniProtKB-SubCell"/>
</dbReference>
<dbReference type="EMBL" id="JQ085287">
    <property type="protein sequence ID" value="AFH01321.1"/>
    <property type="molecule type" value="Genomic_RNA"/>
</dbReference>
<evidence type="ECO:0000256" key="9">
    <source>
        <dbReference type="ARBA" id="ARBA00022511"/>
    </source>
</evidence>
<evidence type="ECO:0000256" key="33">
    <source>
        <dbReference type="HAMAP-Rule" id="MF_04083"/>
    </source>
</evidence>
<keyword evidence="9 33" id="KW-1032">Host cell membrane</keyword>
<feature type="disulfide bond" evidence="33">
    <location>
        <begin position="53"/>
        <end position="73"/>
    </location>
</feature>
<keyword evidence="7 33" id="KW-1168">Fusion of virus membrane with host membrane</keyword>
<comment type="subunit">
    <text evidence="32">The mature envelope protein (Env) consists of a homotrimer of non-covalently associated gp120-gp41 heterodimers. The resulting complex protrudes from the virus surface as a spike. There seems to be as few as 10 spikes on the average virion. Interacts with host CD4, CCR5 and CXCR4. Gp120 also interacts with the C-type lectins CD209/DC-SIGN and CLEC4M/DC-SIGNR (collectively referred to as DC-SIGN(R)). Gp120 and gp41 interact with GalCer. Gp120 interacts with host ITGA4/ITGB7 complex; on CD4+ T-cells, this interaction results in rapid activation of integrin ITGAL/LFA-1, which facilitates efficient cell-to-cell spreading of HIV-1. Gp120 interacts with cell-associated heparan sulfate; this interaction increases virus infectivity on permissive cells and may be involved in infection of CD4- cells.</text>
</comment>
<dbReference type="InterPro" id="IPR037527">
    <property type="entry name" value="Gp160"/>
</dbReference>
<keyword evidence="25 33" id="KW-0472">Membrane</keyword>
<keyword evidence="20 33" id="KW-0261">Viral envelope protein</keyword>
<dbReference type="FunFam" id="1.20.5.490:FF:000001">
    <property type="entry name" value="Envelope glycoprotein gp160"/>
    <property type="match status" value="1"/>
</dbReference>
<dbReference type="GO" id="GO:0019082">
    <property type="term" value="P:viral protein processing"/>
    <property type="evidence" value="ECO:0007669"/>
    <property type="project" value="UniProtKB-UniRule"/>
</dbReference>
<keyword evidence="8 33" id="KW-1170">Fusion of virus membrane with host endosomal membrane</keyword>
<keyword evidence="29 33" id="KW-0899">Viral immunoevasion</keyword>